<comment type="caution">
    <text evidence="2">The sequence shown here is derived from an EMBL/GenBank/DDBJ whole genome shotgun (WGS) entry which is preliminary data.</text>
</comment>
<dbReference type="SMART" id="SM01276">
    <property type="entry name" value="M60-like"/>
    <property type="match status" value="1"/>
</dbReference>
<sequence length="473" mass="52853">MNRSVKYILYSTILGTLLLSACGKEKGIEPNKPDTPSLGFKIDSVLTVTEMPAAEMERIRLGVQFPHTDFEPTGFYLPPNGTVKLNVKQVTGTNLPKLMIGTYSRYLASGIYGGGSSDIPEVQLKEGENIISDTKGNGGLLYIRYSSFAPNSTAKVSFISGFKPVPFYVKGKTTHAEWLKMLSTLNNVPDVQLVGGSVIVVSSLAKAIEYKNEDQDAVLTKLDQMRQLENAISGLDGSSPENEPSPLRILMTQHDDPNAFMYAFLYRTAFAAAEMDKILTVKGVGTDGWGPWHEIGHLHQQHAWRWSALGEVTVNIYSLAVQRSFTPGENRLVAEKSWNLAATYLALPEADKDFNAYTNGKDALGNDIYVAKSPLKDVFARLCMFEQLRKAYGDKFYPDLHKWFRKYKVGMRDDDDRIKYFMMAACKVSGKDLTDFFKKWGLKCSTPSRTDDAYRVITELYLPKADDITTLRD</sequence>
<evidence type="ECO:0000313" key="3">
    <source>
        <dbReference type="Proteomes" id="UP000236893"/>
    </source>
</evidence>
<keyword evidence="3" id="KW-1185">Reference proteome</keyword>
<dbReference type="Proteomes" id="UP000236893">
    <property type="component" value="Unassembled WGS sequence"/>
</dbReference>
<dbReference type="Pfam" id="PF17291">
    <property type="entry name" value="M60-like_N"/>
    <property type="match status" value="1"/>
</dbReference>
<reference evidence="2 3" key="1">
    <citation type="submission" date="2018-01" db="EMBL/GenBank/DDBJ databases">
        <authorList>
            <person name="Gaut B.S."/>
            <person name="Morton B.R."/>
            <person name="Clegg M.T."/>
            <person name="Duvall M.R."/>
        </authorList>
    </citation>
    <scope>NUCLEOTIDE SEQUENCE [LARGE SCALE GENOMIC DNA]</scope>
    <source>
        <strain evidence="2 3">HR-AV</strain>
    </source>
</reference>
<evidence type="ECO:0000313" key="2">
    <source>
        <dbReference type="EMBL" id="POY38600.1"/>
    </source>
</evidence>
<dbReference type="OrthoDB" id="197688at2"/>
<evidence type="ECO:0000259" key="1">
    <source>
        <dbReference type="PROSITE" id="PS51723"/>
    </source>
</evidence>
<dbReference type="Pfam" id="PF13402">
    <property type="entry name" value="Peptidase_M60"/>
    <property type="match status" value="1"/>
</dbReference>
<dbReference type="EMBL" id="PQVF01000002">
    <property type="protein sequence ID" value="POY38600.1"/>
    <property type="molecule type" value="Genomic_DNA"/>
</dbReference>
<feature type="domain" description="Peptidase M60" evidence="1">
    <location>
        <begin position="68"/>
        <end position="393"/>
    </location>
</feature>
<proteinExistence type="predicted"/>
<dbReference type="PROSITE" id="PS51723">
    <property type="entry name" value="PEPTIDASE_M60"/>
    <property type="match status" value="1"/>
</dbReference>
<dbReference type="InterPro" id="IPR031161">
    <property type="entry name" value="Peptidase_M60_dom"/>
</dbReference>
<dbReference type="PROSITE" id="PS51257">
    <property type="entry name" value="PROKAR_LIPOPROTEIN"/>
    <property type="match status" value="1"/>
</dbReference>
<dbReference type="Gene3D" id="3.40.390.80">
    <property type="entry name" value="Peptidase M60, enhancin-like domain 2"/>
    <property type="match status" value="1"/>
</dbReference>
<dbReference type="AlphaFoldDB" id="A0A2S5A7L9"/>
<gene>
    <name evidence="2" type="ORF">C3K47_04180</name>
</gene>
<dbReference type="InterPro" id="IPR035423">
    <property type="entry name" value="M60-like_N"/>
</dbReference>
<organism evidence="2 3">
    <name type="scientific">Solitalea longa</name>
    <dbReference type="NCBI Taxonomy" id="2079460"/>
    <lineage>
        <taxon>Bacteria</taxon>
        <taxon>Pseudomonadati</taxon>
        <taxon>Bacteroidota</taxon>
        <taxon>Sphingobacteriia</taxon>
        <taxon>Sphingobacteriales</taxon>
        <taxon>Sphingobacteriaceae</taxon>
        <taxon>Solitalea</taxon>
    </lineage>
</organism>
<accession>A0A2S5A7L9</accession>
<dbReference type="Gene3D" id="1.10.390.30">
    <property type="entry name" value="Peptidase M60, enhancin-like domain 3"/>
    <property type="match status" value="1"/>
</dbReference>
<name>A0A2S5A7L9_9SPHI</name>
<dbReference type="InterPro" id="IPR042279">
    <property type="entry name" value="Pep_M60_3"/>
</dbReference>
<protein>
    <recommendedName>
        <fullName evidence="1">Peptidase M60 domain-containing protein</fullName>
    </recommendedName>
</protein>
<dbReference type="RefSeq" id="WP_103787857.1">
    <property type="nucleotide sequence ID" value="NZ_PQVF01000002.1"/>
</dbReference>
<dbReference type="Gene3D" id="2.60.120.1250">
    <property type="entry name" value="Peptidase M60, enhancin-like domain 1"/>
    <property type="match status" value="1"/>
</dbReference>